<feature type="active site" evidence="9">
    <location>
        <position position="135"/>
    </location>
</feature>
<comment type="pathway">
    <text evidence="9">Isoprenoid biosynthesis; isopentenyl diphosphate biosynthesis via DXP pathway; isopentenyl diphosphate from 1-deoxy-D-xylulose 5-phosphate: step 3/6.</text>
</comment>
<dbReference type="InterPro" id="IPR006204">
    <property type="entry name" value="GHMP_kinase_N_dom"/>
</dbReference>
<keyword evidence="9" id="KW-0414">Isoprene biosynthesis</keyword>
<evidence type="ECO:0000256" key="7">
    <source>
        <dbReference type="ARBA" id="ARBA00022840"/>
    </source>
</evidence>
<accession>A0A239U4V4</accession>
<dbReference type="Gene3D" id="3.30.230.10">
    <property type="match status" value="1"/>
</dbReference>
<dbReference type="InterPro" id="IPR004424">
    <property type="entry name" value="IspE"/>
</dbReference>
<dbReference type="EMBL" id="LT906446">
    <property type="protein sequence ID" value="SNV04990.1"/>
    <property type="molecule type" value="Genomic_DNA"/>
</dbReference>
<evidence type="ECO:0000256" key="5">
    <source>
        <dbReference type="ARBA" id="ARBA00022741"/>
    </source>
</evidence>
<keyword evidence="6 9" id="KW-0418">Kinase</keyword>
<dbReference type="Gene3D" id="3.30.70.890">
    <property type="entry name" value="GHMP kinase, C-terminal domain"/>
    <property type="match status" value="1"/>
</dbReference>
<dbReference type="OrthoDB" id="9809438at2"/>
<evidence type="ECO:0000313" key="13">
    <source>
        <dbReference type="Proteomes" id="UP000215383"/>
    </source>
</evidence>
<reference evidence="12 13" key="1">
    <citation type="submission" date="2017-06" db="EMBL/GenBank/DDBJ databases">
        <authorList>
            <consortium name="Pathogen Informatics"/>
        </authorList>
    </citation>
    <scope>NUCLEOTIDE SEQUENCE [LARGE SCALE GENOMIC DNA]</scope>
    <source>
        <strain evidence="12 13">NCTC10570</strain>
    </source>
</reference>
<dbReference type="GO" id="GO:0005524">
    <property type="term" value="F:ATP binding"/>
    <property type="evidence" value="ECO:0007669"/>
    <property type="project" value="UniProtKB-UniRule"/>
</dbReference>
<evidence type="ECO:0000259" key="10">
    <source>
        <dbReference type="Pfam" id="PF00288"/>
    </source>
</evidence>
<dbReference type="GeneID" id="78508058"/>
<evidence type="ECO:0000256" key="3">
    <source>
        <dbReference type="ARBA" id="ARBA00017473"/>
    </source>
</evidence>
<dbReference type="AlphaFoldDB" id="A0A239U4V4"/>
<dbReference type="eggNOG" id="COG1947">
    <property type="taxonomic scope" value="Bacteria"/>
</dbReference>
<dbReference type="GO" id="GO:0016114">
    <property type="term" value="P:terpenoid biosynthetic process"/>
    <property type="evidence" value="ECO:0007669"/>
    <property type="project" value="UniProtKB-UniRule"/>
</dbReference>
<evidence type="ECO:0000256" key="8">
    <source>
        <dbReference type="ARBA" id="ARBA00032554"/>
    </source>
</evidence>
<dbReference type="PIRSF" id="PIRSF010376">
    <property type="entry name" value="IspE"/>
    <property type="match status" value="1"/>
</dbReference>
<dbReference type="InterPro" id="IPR020568">
    <property type="entry name" value="Ribosomal_Su5_D2-typ_SF"/>
</dbReference>
<feature type="binding site" evidence="9">
    <location>
        <begin position="93"/>
        <end position="103"/>
    </location>
    <ligand>
        <name>ATP</name>
        <dbReference type="ChEBI" id="CHEBI:30616"/>
    </ligand>
</feature>
<feature type="domain" description="GHMP kinase N-terminal" evidence="10">
    <location>
        <begin position="65"/>
        <end position="143"/>
    </location>
</feature>
<sequence>MITINANAKINLTLDILGKRDDGYHEVSMIMQSINLFDTLTLKKLNTKDIILHGDVRGVENVQDNLIYKAVKLFLDTYKIQNGVEIELIKRIPIAAGLAGGSTDAAATLRGLNELFEMNLSVMSLCKLGEKLGSDVPFCIMGGTMLATGRGEILAQVADMPKVNLVLVKPKIDVSTAWVYKNYHKVENEVVHPDNKKMRKALILKDINQICACLKNVLEYVTIKQYPQINDIKEKLCSYGAKTAMMSGSGPTVFAIVENKILAEEIAAKIKNDFDAEVFTVETASKNF</sequence>
<dbReference type="HAMAP" id="MF_00061">
    <property type="entry name" value="IspE"/>
    <property type="match status" value="1"/>
</dbReference>
<dbReference type="SUPFAM" id="SSF54211">
    <property type="entry name" value="Ribosomal protein S5 domain 2-like"/>
    <property type="match status" value="1"/>
</dbReference>
<keyword evidence="4 9" id="KW-0808">Transferase</keyword>
<dbReference type="RefSeq" id="WP_027890004.1">
    <property type="nucleotide sequence ID" value="NZ_JACJJR010000018.1"/>
</dbReference>
<evidence type="ECO:0000256" key="4">
    <source>
        <dbReference type="ARBA" id="ARBA00022679"/>
    </source>
</evidence>
<dbReference type="PANTHER" id="PTHR43527">
    <property type="entry name" value="4-DIPHOSPHOCYTIDYL-2-C-METHYL-D-ERYTHRITOL KINASE, CHLOROPLASTIC"/>
    <property type="match status" value="1"/>
</dbReference>
<keyword evidence="13" id="KW-1185">Reference proteome</keyword>
<evidence type="ECO:0000259" key="11">
    <source>
        <dbReference type="Pfam" id="PF08544"/>
    </source>
</evidence>
<evidence type="ECO:0000256" key="9">
    <source>
        <dbReference type="HAMAP-Rule" id="MF_00061"/>
    </source>
</evidence>
<keyword evidence="7 9" id="KW-0067">ATP-binding</keyword>
<comment type="function">
    <text evidence="9">Catalyzes the phosphorylation of the position 2 hydroxy group of 4-diphosphocytidyl-2C-methyl-D-erythritol.</text>
</comment>
<feature type="active site" evidence="9">
    <location>
        <position position="9"/>
    </location>
</feature>
<proteinExistence type="inferred from homology"/>
<dbReference type="UniPathway" id="UPA00056">
    <property type="reaction ID" value="UER00094"/>
</dbReference>
<dbReference type="Proteomes" id="UP000215383">
    <property type="component" value="Chromosome 1"/>
</dbReference>
<gene>
    <name evidence="9 12" type="primary">ispE</name>
    <name evidence="12" type="ORF">SAMEA4364220_02076</name>
</gene>
<feature type="domain" description="GHMP kinase C-terminal" evidence="11">
    <location>
        <begin position="198"/>
        <end position="274"/>
    </location>
</feature>
<evidence type="ECO:0000256" key="6">
    <source>
        <dbReference type="ARBA" id="ARBA00022777"/>
    </source>
</evidence>
<dbReference type="GO" id="GO:0050515">
    <property type="term" value="F:4-(cytidine 5'-diphospho)-2-C-methyl-D-erythritol kinase activity"/>
    <property type="evidence" value="ECO:0007669"/>
    <property type="project" value="UniProtKB-UniRule"/>
</dbReference>
<dbReference type="GO" id="GO:0019288">
    <property type="term" value="P:isopentenyl diphosphate biosynthetic process, methylerythritol 4-phosphate pathway"/>
    <property type="evidence" value="ECO:0007669"/>
    <property type="project" value="UniProtKB-UniRule"/>
</dbReference>
<dbReference type="NCBIfam" id="NF011202">
    <property type="entry name" value="PRK14608.1"/>
    <property type="match status" value="1"/>
</dbReference>
<dbReference type="InterPro" id="IPR036554">
    <property type="entry name" value="GHMP_kinase_C_sf"/>
</dbReference>
<protein>
    <recommendedName>
        <fullName evidence="3 9">4-diphosphocytidyl-2-C-methyl-D-erythritol kinase</fullName>
        <shortName evidence="9">CMK</shortName>
        <ecNumber evidence="2 9">2.7.1.148</ecNumber>
    </recommendedName>
    <alternativeName>
        <fullName evidence="8 9">4-(cytidine-5'-diphospho)-2-C-methyl-D-erythritol kinase</fullName>
    </alternativeName>
</protein>
<evidence type="ECO:0000256" key="1">
    <source>
        <dbReference type="ARBA" id="ARBA00009684"/>
    </source>
</evidence>
<dbReference type="PANTHER" id="PTHR43527:SF2">
    <property type="entry name" value="4-DIPHOSPHOCYTIDYL-2-C-METHYL-D-ERYTHRITOL KINASE, CHLOROPLASTIC"/>
    <property type="match status" value="1"/>
</dbReference>
<dbReference type="InterPro" id="IPR013750">
    <property type="entry name" value="GHMP_kinase_C_dom"/>
</dbReference>
<comment type="similarity">
    <text evidence="1 9">Belongs to the GHMP kinase family. IspE subfamily.</text>
</comment>
<dbReference type="SUPFAM" id="SSF55060">
    <property type="entry name" value="GHMP Kinase, C-terminal domain"/>
    <property type="match status" value="1"/>
</dbReference>
<evidence type="ECO:0000256" key="2">
    <source>
        <dbReference type="ARBA" id="ARBA00012052"/>
    </source>
</evidence>
<evidence type="ECO:0000313" key="12">
    <source>
        <dbReference type="EMBL" id="SNV04990.1"/>
    </source>
</evidence>
<comment type="catalytic activity">
    <reaction evidence="9">
        <text>4-CDP-2-C-methyl-D-erythritol + ATP = 4-CDP-2-C-methyl-D-erythritol 2-phosphate + ADP + H(+)</text>
        <dbReference type="Rhea" id="RHEA:18437"/>
        <dbReference type="ChEBI" id="CHEBI:15378"/>
        <dbReference type="ChEBI" id="CHEBI:30616"/>
        <dbReference type="ChEBI" id="CHEBI:57823"/>
        <dbReference type="ChEBI" id="CHEBI:57919"/>
        <dbReference type="ChEBI" id="CHEBI:456216"/>
        <dbReference type="EC" id="2.7.1.148"/>
    </reaction>
</comment>
<dbReference type="Pfam" id="PF00288">
    <property type="entry name" value="GHMP_kinases_N"/>
    <property type="match status" value="1"/>
</dbReference>
<name>A0A239U4V4_9FIRM</name>
<dbReference type="NCBIfam" id="TIGR00154">
    <property type="entry name" value="ispE"/>
    <property type="match status" value="1"/>
</dbReference>
<organism evidence="12 13">
    <name type="scientific">Megamonas hypermegale</name>
    <dbReference type="NCBI Taxonomy" id="158847"/>
    <lineage>
        <taxon>Bacteria</taxon>
        <taxon>Bacillati</taxon>
        <taxon>Bacillota</taxon>
        <taxon>Negativicutes</taxon>
        <taxon>Selenomonadales</taxon>
        <taxon>Selenomonadaceae</taxon>
        <taxon>Megamonas</taxon>
    </lineage>
</organism>
<dbReference type="InterPro" id="IPR014721">
    <property type="entry name" value="Ribsml_uS5_D2-typ_fold_subgr"/>
</dbReference>
<dbReference type="Pfam" id="PF08544">
    <property type="entry name" value="GHMP_kinases_C"/>
    <property type="match status" value="1"/>
</dbReference>
<dbReference type="EC" id="2.7.1.148" evidence="2 9"/>
<keyword evidence="5 9" id="KW-0547">Nucleotide-binding</keyword>